<name>A0A4Y8Q261_9BACL</name>
<dbReference type="InterPro" id="IPR000866">
    <property type="entry name" value="AhpC/TSA"/>
</dbReference>
<dbReference type="EMBL" id="MYFO01000012">
    <property type="protein sequence ID" value="TFE87823.1"/>
    <property type="molecule type" value="Genomic_DNA"/>
</dbReference>
<keyword evidence="1" id="KW-1015">Disulfide bond</keyword>
<dbReference type="InterPro" id="IPR013766">
    <property type="entry name" value="Thioredoxin_domain"/>
</dbReference>
<keyword evidence="2" id="KW-0812">Transmembrane</keyword>
<dbReference type="GO" id="GO:0016209">
    <property type="term" value="F:antioxidant activity"/>
    <property type="evidence" value="ECO:0007669"/>
    <property type="project" value="InterPro"/>
</dbReference>
<keyword evidence="2" id="KW-0472">Membrane</keyword>
<dbReference type="AlphaFoldDB" id="A0A4Y8Q261"/>
<keyword evidence="5" id="KW-1185">Reference proteome</keyword>
<feature type="domain" description="Thioredoxin" evidence="3">
    <location>
        <begin position="31"/>
        <end position="168"/>
    </location>
</feature>
<reference evidence="4 5" key="1">
    <citation type="submission" date="2017-03" db="EMBL/GenBank/DDBJ databases">
        <title>Isolation of Levoglucosan Utilizing Bacteria.</title>
        <authorList>
            <person name="Arya A.S."/>
        </authorList>
    </citation>
    <scope>NUCLEOTIDE SEQUENCE [LARGE SCALE GENOMIC DNA]</scope>
    <source>
        <strain evidence="4 5">MEC069</strain>
    </source>
</reference>
<feature type="transmembrane region" description="Helical" evidence="2">
    <location>
        <begin position="6"/>
        <end position="25"/>
    </location>
</feature>
<sequence>MRTWVQYGILLMLVALFVYTGVRFVQRTDTVQVGEAAPAFQLETIAGGTVSLEQYKGQPVVLNFFTTWCGPCVEELPELKKFHARYGDRYPLLVVDRREPKERVTAFAASNQAPLHFLLDYRDDVSKSYGIKGQPETMIVDAQGVVRRYIIGGLTAEELAREVQASTAATTP</sequence>
<gene>
    <name evidence="4" type="ORF">B5M42_11500</name>
</gene>
<evidence type="ECO:0000313" key="5">
    <source>
        <dbReference type="Proteomes" id="UP000298246"/>
    </source>
</evidence>
<evidence type="ECO:0000256" key="2">
    <source>
        <dbReference type="SAM" id="Phobius"/>
    </source>
</evidence>
<dbReference type="OrthoDB" id="25753at2"/>
<organism evidence="4 5">
    <name type="scientific">Paenibacillus athensensis</name>
    <dbReference type="NCBI Taxonomy" id="1967502"/>
    <lineage>
        <taxon>Bacteria</taxon>
        <taxon>Bacillati</taxon>
        <taxon>Bacillota</taxon>
        <taxon>Bacilli</taxon>
        <taxon>Bacillales</taxon>
        <taxon>Paenibacillaceae</taxon>
        <taxon>Paenibacillus</taxon>
    </lineage>
</organism>
<dbReference type="RefSeq" id="WP_134752890.1">
    <property type="nucleotide sequence ID" value="NZ_MYFO02000012.1"/>
</dbReference>
<accession>A0A4Y8Q261</accession>
<dbReference type="PROSITE" id="PS51352">
    <property type="entry name" value="THIOREDOXIN_2"/>
    <property type="match status" value="1"/>
</dbReference>
<protein>
    <recommendedName>
        <fullName evidence="3">Thioredoxin domain-containing protein</fullName>
    </recommendedName>
</protein>
<dbReference type="InterPro" id="IPR017937">
    <property type="entry name" value="Thioredoxin_CS"/>
</dbReference>
<evidence type="ECO:0000259" key="3">
    <source>
        <dbReference type="PROSITE" id="PS51352"/>
    </source>
</evidence>
<dbReference type="PANTHER" id="PTHR42852:SF13">
    <property type="entry name" value="PROTEIN DIPZ"/>
    <property type="match status" value="1"/>
</dbReference>
<dbReference type="PANTHER" id="PTHR42852">
    <property type="entry name" value="THIOL:DISULFIDE INTERCHANGE PROTEIN DSBE"/>
    <property type="match status" value="1"/>
</dbReference>
<dbReference type="Proteomes" id="UP000298246">
    <property type="component" value="Unassembled WGS sequence"/>
</dbReference>
<dbReference type="PROSITE" id="PS00194">
    <property type="entry name" value="THIOREDOXIN_1"/>
    <property type="match status" value="1"/>
</dbReference>
<evidence type="ECO:0000313" key="4">
    <source>
        <dbReference type="EMBL" id="TFE87823.1"/>
    </source>
</evidence>
<dbReference type="CDD" id="cd02966">
    <property type="entry name" value="TlpA_like_family"/>
    <property type="match status" value="1"/>
</dbReference>
<dbReference type="InterPro" id="IPR036249">
    <property type="entry name" value="Thioredoxin-like_sf"/>
</dbReference>
<keyword evidence="2" id="KW-1133">Transmembrane helix</keyword>
<dbReference type="SUPFAM" id="SSF52833">
    <property type="entry name" value="Thioredoxin-like"/>
    <property type="match status" value="1"/>
</dbReference>
<comment type="caution">
    <text evidence="4">The sequence shown here is derived from an EMBL/GenBank/DDBJ whole genome shotgun (WGS) entry which is preliminary data.</text>
</comment>
<dbReference type="InterPro" id="IPR050553">
    <property type="entry name" value="Thioredoxin_ResA/DsbE_sf"/>
</dbReference>
<dbReference type="Gene3D" id="3.40.30.10">
    <property type="entry name" value="Glutaredoxin"/>
    <property type="match status" value="1"/>
</dbReference>
<dbReference type="Pfam" id="PF00578">
    <property type="entry name" value="AhpC-TSA"/>
    <property type="match status" value="1"/>
</dbReference>
<dbReference type="GO" id="GO:0016491">
    <property type="term" value="F:oxidoreductase activity"/>
    <property type="evidence" value="ECO:0007669"/>
    <property type="project" value="InterPro"/>
</dbReference>
<proteinExistence type="predicted"/>
<evidence type="ECO:0000256" key="1">
    <source>
        <dbReference type="ARBA" id="ARBA00023157"/>
    </source>
</evidence>